<dbReference type="Pfam" id="PF11899">
    <property type="entry name" value="DUF3419"/>
    <property type="match status" value="1"/>
</dbReference>
<dbReference type="AlphaFoldDB" id="A0A2G1QT99"/>
<dbReference type="PANTHER" id="PTHR47473">
    <property type="entry name" value="BTA1P"/>
    <property type="match status" value="1"/>
</dbReference>
<dbReference type="GO" id="GO:0016740">
    <property type="term" value="F:transferase activity"/>
    <property type="evidence" value="ECO:0007669"/>
    <property type="project" value="UniProtKB-KW"/>
</dbReference>
<reference evidence="1 2" key="1">
    <citation type="submission" date="2017-10" db="EMBL/GenBank/DDBJ databases">
        <title>Sedimentibacterium mangrovi gen. nov., sp. nov., a novel member of family Phyllobacteriacea isolated from mangrove sediment.</title>
        <authorList>
            <person name="Liao H."/>
            <person name="Tian Y."/>
        </authorList>
    </citation>
    <scope>NUCLEOTIDE SEQUENCE [LARGE SCALE GENOMIC DNA]</scope>
    <source>
        <strain evidence="1 2">X9-2-2</strain>
    </source>
</reference>
<dbReference type="InterPro" id="IPR029063">
    <property type="entry name" value="SAM-dependent_MTases_sf"/>
</dbReference>
<dbReference type="PANTHER" id="PTHR47473:SF1">
    <property type="entry name" value="METHYLTRANSFERASE DOMAIN-CONTAINING PROTEIN"/>
    <property type="match status" value="1"/>
</dbReference>
<protein>
    <submittedName>
        <fullName evidence="1">S-adenosylmethionine--diacylglycerol 3-amino-3-carboxypropyl transferase</fullName>
    </submittedName>
</protein>
<name>A0A2G1QT99_9HYPH</name>
<accession>A0A2G1QT99</accession>
<dbReference type="RefSeq" id="WP_099303178.1">
    <property type="nucleotide sequence ID" value="NZ_PDVP01000001.1"/>
</dbReference>
<proteinExistence type="predicted"/>
<gene>
    <name evidence="1" type="ORF">CSC94_01915</name>
</gene>
<dbReference type="SUPFAM" id="SSF53335">
    <property type="entry name" value="S-adenosyl-L-methionine-dependent methyltransferases"/>
    <property type="match status" value="1"/>
</dbReference>
<sequence length="410" mass="46282">MTQGTTLTVGERLGEAVHQNSALSVDGILERIFSRAFRGLVYPQIWEDPVIDMEALEIQPHHEMVCIASGSCNVLSYLTASPRSITAVDLSPAHVALGRLKLAAARHLPGPGDFMRFFGHGDEPVNVIAYERFVADHLDRETRDWWEKRGLDGRRRISMFTRGFYRQGLLGRFIFAGHMMARLHGVDPRELTDCATQEEQERFFAEKLSPLFDRKLVRFLTSRRASLFGLGIPPAQYEALAGPDGDMAEVLRERTRKLACGHPLSDNYFAWQAFGRGYERTPEASLPPYLQSANFRTVRANARRVRVLNESVTDHLRTLPAGSRHAYVLLDAQDWMTDRQLNDLWSEITRTAAPGARVIFRTAAEPTLLPGRVDGSILSQWTYHADRSKALNTRDRSAIYGGFHLYEKAA</sequence>
<dbReference type="EMBL" id="PDVP01000001">
    <property type="protein sequence ID" value="PHP68777.1"/>
    <property type="molecule type" value="Genomic_DNA"/>
</dbReference>
<dbReference type="Proteomes" id="UP000221168">
    <property type="component" value="Unassembled WGS sequence"/>
</dbReference>
<organism evidence="1 2">
    <name type="scientific">Zhengella mangrovi</name>
    <dbReference type="NCBI Taxonomy" id="1982044"/>
    <lineage>
        <taxon>Bacteria</taxon>
        <taxon>Pseudomonadati</taxon>
        <taxon>Pseudomonadota</taxon>
        <taxon>Alphaproteobacteria</taxon>
        <taxon>Hyphomicrobiales</taxon>
        <taxon>Notoacmeibacteraceae</taxon>
        <taxon>Zhengella</taxon>
    </lineage>
</organism>
<keyword evidence="2" id="KW-1185">Reference proteome</keyword>
<dbReference type="InterPro" id="IPR021829">
    <property type="entry name" value="DUF3419"/>
</dbReference>
<keyword evidence="1" id="KW-0808">Transferase</keyword>
<evidence type="ECO:0000313" key="2">
    <source>
        <dbReference type="Proteomes" id="UP000221168"/>
    </source>
</evidence>
<evidence type="ECO:0000313" key="1">
    <source>
        <dbReference type="EMBL" id="PHP68777.1"/>
    </source>
</evidence>
<comment type="caution">
    <text evidence="1">The sequence shown here is derived from an EMBL/GenBank/DDBJ whole genome shotgun (WGS) entry which is preliminary data.</text>
</comment>
<dbReference type="OrthoDB" id="1522784at2"/>